<gene>
    <name evidence="1" type="ORF">L798_09563</name>
</gene>
<proteinExistence type="predicted"/>
<dbReference type="AlphaFoldDB" id="A0A067RD84"/>
<protein>
    <submittedName>
        <fullName evidence="1">Uncharacterized protein</fullName>
    </submittedName>
</protein>
<accession>A0A067RD84</accession>
<reference evidence="1 2" key="1">
    <citation type="journal article" date="2014" name="Nat. Commun.">
        <title>Molecular traces of alternative social organization in a termite genome.</title>
        <authorList>
            <person name="Terrapon N."/>
            <person name="Li C."/>
            <person name="Robertson H.M."/>
            <person name="Ji L."/>
            <person name="Meng X."/>
            <person name="Booth W."/>
            <person name="Chen Z."/>
            <person name="Childers C.P."/>
            <person name="Glastad K.M."/>
            <person name="Gokhale K."/>
            <person name="Gowin J."/>
            <person name="Gronenberg W."/>
            <person name="Hermansen R.A."/>
            <person name="Hu H."/>
            <person name="Hunt B.G."/>
            <person name="Huylmans A.K."/>
            <person name="Khalil S.M."/>
            <person name="Mitchell R.D."/>
            <person name="Munoz-Torres M.C."/>
            <person name="Mustard J.A."/>
            <person name="Pan H."/>
            <person name="Reese J.T."/>
            <person name="Scharf M.E."/>
            <person name="Sun F."/>
            <person name="Vogel H."/>
            <person name="Xiao J."/>
            <person name="Yang W."/>
            <person name="Yang Z."/>
            <person name="Yang Z."/>
            <person name="Zhou J."/>
            <person name="Zhu J."/>
            <person name="Brent C.S."/>
            <person name="Elsik C.G."/>
            <person name="Goodisman M.A."/>
            <person name="Liberles D.A."/>
            <person name="Roe R.M."/>
            <person name="Vargo E.L."/>
            <person name="Vilcinskas A."/>
            <person name="Wang J."/>
            <person name="Bornberg-Bauer E."/>
            <person name="Korb J."/>
            <person name="Zhang G."/>
            <person name="Liebig J."/>
        </authorList>
    </citation>
    <scope>NUCLEOTIDE SEQUENCE [LARGE SCALE GENOMIC DNA]</scope>
    <source>
        <tissue evidence="1">Whole organism</tissue>
    </source>
</reference>
<sequence length="121" mass="14109">MNKRMKKAAEVACESDCQPHGVITVPGIFTSLEQQYDNPVPECMRNAHNPQYEMLPEERSEKLPDALDTKDETVKDIEKLLSTFQEKLFDLEKQLLLEQHQRQEMDFDKHDVDTEFIGLND</sequence>
<dbReference type="InParanoid" id="A0A067RD84"/>
<keyword evidence="2" id="KW-1185">Reference proteome</keyword>
<dbReference type="EMBL" id="KK852778">
    <property type="protein sequence ID" value="KDR16723.1"/>
    <property type="molecule type" value="Genomic_DNA"/>
</dbReference>
<organism evidence="1 2">
    <name type="scientific">Zootermopsis nevadensis</name>
    <name type="common">Dampwood termite</name>
    <dbReference type="NCBI Taxonomy" id="136037"/>
    <lineage>
        <taxon>Eukaryota</taxon>
        <taxon>Metazoa</taxon>
        <taxon>Ecdysozoa</taxon>
        <taxon>Arthropoda</taxon>
        <taxon>Hexapoda</taxon>
        <taxon>Insecta</taxon>
        <taxon>Pterygota</taxon>
        <taxon>Neoptera</taxon>
        <taxon>Polyneoptera</taxon>
        <taxon>Dictyoptera</taxon>
        <taxon>Blattodea</taxon>
        <taxon>Blattoidea</taxon>
        <taxon>Termitoidae</taxon>
        <taxon>Termopsidae</taxon>
        <taxon>Zootermopsis</taxon>
    </lineage>
</organism>
<evidence type="ECO:0000313" key="2">
    <source>
        <dbReference type="Proteomes" id="UP000027135"/>
    </source>
</evidence>
<dbReference type="Proteomes" id="UP000027135">
    <property type="component" value="Unassembled WGS sequence"/>
</dbReference>
<evidence type="ECO:0000313" key="1">
    <source>
        <dbReference type="EMBL" id="KDR16723.1"/>
    </source>
</evidence>
<name>A0A067RD84_ZOONE</name>